<name>A0A0B7ARG9_9EUPU</name>
<reference evidence="2" key="1">
    <citation type="submission" date="2014-12" db="EMBL/GenBank/DDBJ databases">
        <title>Insight into the proteome of Arion vulgaris.</title>
        <authorList>
            <person name="Aradska J."/>
            <person name="Bulat T."/>
            <person name="Smidak R."/>
            <person name="Sarate P."/>
            <person name="Gangsoo J."/>
            <person name="Sialana F."/>
            <person name="Bilban M."/>
            <person name="Lubec G."/>
        </authorList>
    </citation>
    <scope>NUCLEOTIDE SEQUENCE</scope>
    <source>
        <tissue evidence="2">Skin</tissue>
    </source>
</reference>
<gene>
    <name evidence="2" type="primary">ORF132433</name>
</gene>
<organism evidence="2">
    <name type="scientific">Arion vulgaris</name>
    <dbReference type="NCBI Taxonomy" id="1028688"/>
    <lineage>
        <taxon>Eukaryota</taxon>
        <taxon>Metazoa</taxon>
        <taxon>Spiralia</taxon>
        <taxon>Lophotrochozoa</taxon>
        <taxon>Mollusca</taxon>
        <taxon>Gastropoda</taxon>
        <taxon>Heterobranchia</taxon>
        <taxon>Euthyneura</taxon>
        <taxon>Panpulmonata</taxon>
        <taxon>Eupulmonata</taxon>
        <taxon>Stylommatophora</taxon>
        <taxon>Helicina</taxon>
        <taxon>Arionoidea</taxon>
        <taxon>Arionidae</taxon>
        <taxon>Arion</taxon>
    </lineage>
</organism>
<dbReference type="PANTHER" id="PTHR14386:SF2">
    <property type="entry name" value="PROTEIN FAM204A"/>
    <property type="match status" value="1"/>
</dbReference>
<evidence type="ECO:0000313" key="2">
    <source>
        <dbReference type="EMBL" id="CEK82596.1"/>
    </source>
</evidence>
<dbReference type="EMBL" id="HACG01035731">
    <property type="protein sequence ID" value="CEK82596.1"/>
    <property type="molecule type" value="Transcribed_RNA"/>
</dbReference>
<dbReference type="AlphaFoldDB" id="A0A0B7ARG9"/>
<feature type="compositionally biased region" description="Low complexity" evidence="1">
    <location>
        <begin position="7"/>
        <end position="21"/>
    </location>
</feature>
<dbReference type="InterPro" id="IPR037690">
    <property type="entry name" value="FAM204A"/>
</dbReference>
<dbReference type="PANTHER" id="PTHR14386">
    <property type="entry name" value="PROTEIN FAM204A"/>
    <property type="match status" value="1"/>
</dbReference>
<proteinExistence type="predicted"/>
<feature type="region of interest" description="Disordered" evidence="1">
    <location>
        <begin position="1"/>
        <end position="24"/>
    </location>
</feature>
<sequence>MMEEQSDTINKSTDTTTSTSIQPKNVSARLWEKFKTLEKRTNEVTQKSTDKRIRQLQKQVMDTVKQEFTSAEDKAILEKCDLKLVQQEETSKIKIKRKSADYKSQTGAATSNHGAIDDLKGFLNINEHLQLRDNSRPPPPTALENHINDAIKSGDIQTAESLSDHLATRELGEKIVSAIDAKKFMEEKKVEEASAKAKRKRKLNWGFEPKHRWETKGNM</sequence>
<evidence type="ECO:0008006" key="3">
    <source>
        <dbReference type="Google" id="ProtNLM"/>
    </source>
</evidence>
<evidence type="ECO:0000256" key="1">
    <source>
        <dbReference type="SAM" id="MobiDB-lite"/>
    </source>
</evidence>
<accession>A0A0B7ARG9</accession>
<protein>
    <recommendedName>
        <fullName evidence="3">Protein FAM204A</fullName>
    </recommendedName>
</protein>